<feature type="compositionally biased region" description="Polar residues" evidence="1">
    <location>
        <begin position="55"/>
        <end position="82"/>
    </location>
</feature>
<reference evidence="4" key="1">
    <citation type="submission" date="2023-10" db="EMBL/GenBank/DDBJ databases">
        <title>Genome sequences of Mycoplasma ovipneumoniae isolated from goats.</title>
        <authorList>
            <person name="Spergser J."/>
        </authorList>
    </citation>
    <scope>NUCLEOTIDE SEQUENCE</scope>
    <source>
        <strain evidence="4">168</strain>
    </source>
</reference>
<feature type="region of interest" description="Disordered" evidence="1">
    <location>
        <begin position="37"/>
        <end position="89"/>
    </location>
</feature>
<sequence length="561" mass="62874">MKKNNKEIRKLKTFLITSGSIVTPLSALAFLVACHEEEQPKVTKPNKPKKEIEQKPNTSSDSTKETITTPSQKNPQNGQQNFAPPFNPDFIQRGIENAKRLREQQKQELASNLTKLTDAQAYEKLKNRTFAIAFNSVDKTDENNPDDVVKYEPTGTGWLLDAAYNENKTEVMLYIATNAHVFARSFNTLDSKYKDIFPEYFTEPNKGEKVDSFVIGAPKKEANIQAIDNNSRPDANNTPVYFINKQLGEREREIGIDGIFDNPKTVFVALNIFDNQTNEQLKQTSTTSPGSQKINNGIGKDFAVFGLKVNLAKLGELISKNDANKENLQLFKEHIENAIVDIEQDIAKFQTQQYPNHDKKAVPYISYDYTSIYQKGIAEPEKLGISESAILSPNTTKLYLLGYPSLDGQQFLMRNYPKNLTNKPLAISNDSFSNGLALNDILSPNRSYSSFGFITFIENSGLYYGASGSLVINDYGLPVGIYSAVQTRGGNLDISGKAGYTPFVQIADFDSYGLAHNLIDGTNKKLFPKQEKSYRQNLKKLSENEGEFKDFRKTLLFPDGP</sequence>
<dbReference type="PROSITE" id="PS51257">
    <property type="entry name" value="PROKAR_LIPOPROTEIN"/>
    <property type="match status" value="1"/>
</dbReference>
<organism evidence="4 5">
    <name type="scientific">Mesomycoplasma ovipneumoniae</name>
    <dbReference type="NCBI Taxonomy" id="29562"/>
    <lineage>
        <taxon>Bacteria</taxon>
        <taxon>Bacillati</taxon>
        <taxon>Mycoplasmatota</taxon>
        <taxon>Mycoplasmoidales</taxon>
        <taxon>Metamycoplasmataceae</taxon>
        <taxon>Mesomycoplasma</taxon>
    </lineage>
</organism>
<dbReference type="AlphaFoldDB" id="A0AAJ2P5J3"/>
<comment type="caution">
    <text evidence="4">The sequence shown here is derived from an EMBL/GenBank/DDBJ whole genome shotgun (WGS) entry which is preliminary data.</text>
</comment>
<evidence type="ECO:0000259" key="3">
    <source>
        <dbReference type="Pfam" id="PF01732"/>
    </source>
</evidence>
<keyword evidence="2" id="KW-0732">Signal</keyword>
<dbReference type="NCBIfam" id="NF045841">
    <property type="entry name" value="Ig_SerProt_MIP"/>
    <property type="match status" value="1"/>
</dbReference>
<dbReference type="Pfam" id="PF01732">
    <property type="entry name" value="Mycop_pep_DUF31"/>
    <property type="match status" value="1"/>
</dbReference>
<feature type="signal peptide" evidence="2">
    <location>
        <begin position="1"/>
        <end position="29"/>
    </location>
</feature>
<accession>A0AAJ2P5J3</accession>
<evidence type="ECO:0000313" key="4">
    <source>
        <dbReference type="EMBL" id="MDW2893458.1"/>
    </source>
</evidence>
<feature type="chain" id="PRO_5042505154" evidence="2">
    <location>
        <begin position="30"/>
        <end position="561"/>
    </location>
</feature>
<evidence type="ECO:0000313" key="5">
    <source>
        <dbReference type="Proteomes" id="UP001286563"/>
    </source>
</evidence>
<dbReference type="EMBL" id="JAWPFC010000004">
    <property type="protein sequence ID" value="MDW2893458.1"/>
    <property type="molecule type" value="Genomic_DNA"/>
</dbReference>
<dbReference type="PRINTS" id="PR00840">
    <property type="entry name" value="Y06768FAMILY"/>
</dbReference>
<dbReference type="InterPro" id="IPR022381">
    <property type="entry name" value="Uncharacterised_MG067"/>
</dbReference>
<feature type="domain" description="DUF31" evidence="3">
    <location>
        <begin position="120"/>
        <end position="484"/>
    </location>
</feature>
<evidence type="ECO:0000256" key="2">
    <source>
        <dbReference type="SAM" id="SignalP"/>
    </source>
</evidence>
<gene>
    <name evidence="4" type="ORF">R7U35_01995</name>
</gene>
<dbReference type="InterPro" id="IPR022382">
    <property type="entry name" value="Mycoplasma_peptidase_DUF31"/>
</dbReference>
<dbReference type="Proteomes" id="UP001286563">
    <property type="component" value="Unassembled WGS sequence"/>
</dbReference>
<protein>
    <submittedName>
        <fullName evidence="4">DUF31 family protein</fullName>
    </submittedName>
</protein>
<proteinExistence type="predicted"/>
<dbReference type="RefSeq" id="WP_318052746.1">
    <property type="nucleotide sequence ID" value="NZ_JAWPFC010000004.1"/>
</dbReference>
<evidence type="ECO:0000256" key="1">
    <source>
        <dbReference type="SAM" id="MobiDB-lite"/>
    </source>
</evidence>
<name>A0AAJ2P5J3_9BACT</name>